<evidence type="ECO:0000256" key="2">
    <source>
        <dbReference type="SAM" id="SignalP"/>
    </source>
</evidence>
<gene>
    <name evidence="4" type="ORF">GCM10012286_71360</name>
</gene>
<evidence type="ECO:0000313" key="5">
    <source>
        <dbReference type="Proteomes" id="UP000656881"/>
    </source>
</evidence>
<dbReference type="InterPro" id="IPR012338">
    <property type="entry name" value="Beta-lactam/transpept-like"/>
</dbReference>
<comment type="caution">
    <text evidence="4">The sequence shown here is derived from an EMBL/GenBank/DDBJ whole genome shotgun (WGS) entry which is preliminary data.</text>
</comment>
<protein>
    <submittedName>
        <fullName evidence="4">Peptidase</fullName>
    </submittedName>
</protein>
<feature type="domain" description="Beta-lactamase-related" evidence="3">
    <location>
        <begin position="63"/>
        <end position="391"/>
    </location>
</feature>
<keyword evidence="2" id="KW-0732">Signal</keyword>
<organism evidence="4 5">
    <name type="scientific">Streptomyces lasiicapitis</name>
    <dbReference type="NCBI Taxonomy" id="1923961"/>
    <lineage>
        <taxon>Bacteria</taxon>
        <taxon>Bacillati</taxon>
        <taxon>Actinomycetota</taxon>
        <taxon>Actinomycetes</taxon>
        <taxon>Kitasatosporales</taxon>
        <taxon>Streptomycetaceae</taxon>
        <taxon>Streptomyces</taxon>
    </lineage>
</organism>
<proteinExistence type="predicted"/>
<feature type="signal peptide" evidence="2">
    <location>
        <begin position="1"/>
        <end position="36"/>
    </location>
</feature>
<feature type="region of interest" description="Disordered" evidence="1">
    <location>
        <begin position="34"/>
        <end position="54"/>
    </location>
</feature>
<reference evidence="5" key="1">
    <citation type="journal article" date="2019" name="Int. J. Syst. Evol. Microbiol.">
        <title>The Global Catalogue of Microorganisms (GCM) 10K type strain sequencing project: providing services to taxonomists for standard genome sequencing and annotation.</title>
        <authorList>
            <consortium name="The Broad Institute Genomics Platform"/>
            <consortium name="The Broad Institute Genome Sequencing Center for Infectious Disease"/>
            <person name="Wu L."/>
            <person name="Ma J."/>
        </authorList>
    </citation>
    <scope>NUCLEOTIDE SEQUENCE [LARGE SCALE GENOMIC DNA]</scope>
    <source>
        <strain evidence="5">CGMCC 4.7349</strain>
    </source>
</reference>
<sequence length="404" mass="42984">MPARTRRRSARPAASLALATAVALGLTATATAPALADSPAPGATSADTAADRSGPDAKALRAAIAGLPDADATAALVRVAGNNGTWRGSSGVRDLRTGRDADPNGRFRAGSTTKVVTAAVVLQLAAEGKVDLGAPVQRYLPDLFAPNADAFRTPISVRQLLNHSSGLQPGRSLGKNFDELYAHRFETLSPQEVAATSIAKGPAYAPGVKQQYLGINYTLLGLLIEKVTGHSYESEATRRVLQRAGMRHSSFPGTDPRIHGPHNRGYQAVRQPDGGMKLVDVTEWNQRDRMAGGDMISTTADLERLTVALFRGRIVPKPQLEEMFTVPSDIEGATMSAGMNRYEAPDGRVLWLKTGGRHGYNSILAATRDLDTVLVYSVNSTDAKGEDMNAVIQRIVAAALKVRR</sequence>
<dbReference type="InterPro" id="IPR001466">
    <property type="entry name" value="Beta-lactam-related"/>
</dbReference>
<dbReference type="Gene3D" id="3.40.710.10">
    <property type="entry name" value="DD-peptidase/beta-lactamase superfamily"/>
    <property type="match status" value="1"/>
</dbReference>
<dbReference type="Pfam" id="PF00144">
    <property type="entry name" value="Beta-lactamase"/>
    <property type="match status" value="1"/>
</dbReference>
<accession>A0ABQ2MS29</accession>
<dbReference type="EMBL" id="BMNG01000019">
    <property type="protein sequence ID" value="GGO56574.1"/>
    <property type="molecule type" value="Genomic_DNA"/>
</dbReference>
<dbReference type="RefSeq" id="WP_189177070.1">
    <property type="nucleotide sequence ID" value="NZ_BMNG01000019.1"/>
</dbReference>
<keyword evidence="5" id="KW-1185">Reference proteome</keyword>
<evidence type="ECO:0000256" key="1">
    <source>
        <dbReference type="SAM" id="MobiDB-lite"/>
    </source>
</evidence>
<dbReference type="InterPro" id="IPR050491">
    <property type="entry name" value="AmpC-like"/>
</dbReference>
<dbReference type="PANTHER" id="PTHR46825:SF7">
    <property type="entry name" value="D-ALANYL-D-ALANINE CARBOXYPEPTIDASE"/>
    <property type="match status" value="1"/>
</dbReference>
<evidence type="ECO:0000313" key="4">
    <source>
        <dbReference type="EMBL" id="GGO56574.1"/>
    </source>
</evidence>
<dbReference type="SUPFAM" id="SSF56601">
    <property type="entry name" value="beta-lactamase/transpeptidase-like"/>
    <property type="match status" value="1"/>
</dbReference>
<dbReference type="PANTHER" id="PTHR46825">
    <property type="entry name" value="D-ALANYL-D-ALANINE-CARBOXYPEPTIDASE/ENDOPEPTIDASE AMPH"/>
    <property type="match status" value="1"/>
</dbReference>
<evidence type="ECO:0000259" key="3">
    <source>
        <dbReference type="Pfam" id="PF00144"/>
    </source>
</evidence>
<name>A0ABQ2MS29_9ACTN</name>
<feature type="chain" id="PRO_5046698325" evidence="2">
    <location>
        <begin position="37"/>
        <end position="404"/>
    </location>
</feature>
<dbReference type="Proteomes" id="UP000656881">
    <property type="component" value="Unassembled WGS sequence"/>
</dbReference>